<evidence type="ECO:0000313" key="2">
    <source>
        <dbReference type="EMBL" id="CAK7928482.1"/>
    </source>
</evidence>
<accession>A0AAV1U3T9</accession>
<reference evidence="2" key="1">
    <citation type="submission" date="2024-01" db="EMBL/GenBank/DDBJ databases">
        <authorList>
            <person name="Webb A."/>
        </authorList>
    </citation>
    <scope>NUCLEOTIDE SEQUENCE</scope>
    <source>
        <strain evidence="2">Pm1</strain>
    </source>
</reference>
<keyword evidence="1" id="KW-1133">Transmembrane helix</keyword>
<proteinExistence type="predicted"/>
<dbReference type="Proteomes" id="UP001162060">
    <property type="component" value="Unassembled WGS sequence"/>
</dbReference>
<name>A0AAV1U3T9_9STRA</name>
<evidence type="ECO:0000256" key="1">
    <source>
        <dbReference type="SAM" id="Phobius"/>
    </source>
</evidence>
<sequence>MKVVAQRVGSTSHVWGYVIVLTAALTFILSMYVMIFSKLL</sequence>
<dbReference type="EMBL" id="CAKLBY020000124">
    <property type="protein sequence ID" value="CAK7928482.1"/>
    <property type="molecule type" value="Genomic_DNA"/>
</dbReference>
<organism evidence="2 3">
    <name type="scientific">Peronospora matthiolae</name>
    <dbReference type="NCBI Taxonomy" id="2874970"/>
    <lineage>
        <taxon>Eukaryota</taxon>
        <taxon>Sar</taxon>
        <taxon>Stramenopiles</taxon>
        <taxon>Oomycota</taxon>
        <taxon>Peronosporomycetes</taxon>
        <taxon>Peronosporales</taxon>
        <taxon>Peronosporaceae</taxon>
        <taxon>Peronospora</taxon>
    </lineage>
</organism>
<dbReference type="AlphaFoldDB" id="A0AAV1U3T9"/>
<gene>
    <name evidence="2" type="ORF">PM001_LOCUS13632</name>
</gene>
<feature type="transmembrane region" description="Helical" evidence="1">
    <location>
        <begin position="14"/>
        <end position="35"/>
    </location>
</feature>
<evidence type="ECO:0000313" key="3">
    <source>
        <dbReference type="Proteomes" id="UP001162060"/>
    </source>
</evidence>
<keyword evidence="1" id="KW-0812">Transmembrane</keyword>
<protein>
    <submittedName>
        <fullName evidence="2">Uncharacterized protein</fullName>
    </submittedName>
</protein>
<keyword evidence="1" id="KW-0472">Membrane</keyword>
<comment type="caution">
    <text evidence="2">The sequence shown here is derived from an EMBL/GenBank/DDBJ whole genome shotgun (WGS) entry which is preliminary data.</text>
</comment>